<dbReference type="InterPro" id="IPR000515">
    <property type="entry name" value="MetI-like"/>
</dbReference>
<evidence type="ECO:0000256" key="5">
    <source>
        <dbReference type="ARBA" id="ARBA00022989"/>
    </source>
</evidence>
<dbReference type="PANTHER" id="PTHR30151:SF0">
    <property type="entry name" value="ABC TRANSPORTER PERMEASE PROTEIN MJ0413-RELATED"/>
    <property type="match status" value="1"/>
</dbReference>
<evidence type="ECO:0000256" key="3">
    <source>
        <dbReference type="ARBA" id="ARBA00022475"/>
    </source>
</evidence>
<evidence type="ECO:0000256" key="2">
    <source>
        <dbReference type="ARBA" id="ARBA00022448"/>
    </source>
</evidence>
<dbReference type="Proteomes" id="UP000579647">
    <property type="component" value="Unassembled WGS sequence"/>
</dbReference>
<dbReference type="GO" id="GO:0005886">
    <property type="term" value="C:plasma membrane"/>
    <property type="evidence" value="ECO:0007669"/>
    <property type="project" value="UniProtKB-SubCell"/>
</dbReference>
<keyword evidence="10" id="KW-1185">Reference proteome</keyword>
<dbReference type="CDD" id="cd06261">
    <property type="entry name" value="TM_PBP2"/>
    <property type="match status" value="1"/>
</dbReference>
<sequence length="265" mass="27310">MRTDHGARSSPLGTLRRGMVGVATALCLAEAVARWGVDSAALPPVSLVLANTANLLADPDFLAEVGATLTAALTGLGVAALAGTALGLALGSVGWVERASSVVVEFLRPIPSVALIPVAILAFGQGAEMKVALVTYAALWPILFNTLYGVRAVEPLAKESARVFGVPRLSVLNRVVLPSTAPFIAAGVRISAAIALIVTVSAELLAGAAEGLGSWILRMSSGGANTDMVYAGTIVAGLLGLSVNGLLRAVEHRLFRWKRLVEERT</sequence>
<evidence type="ECO:0000256" key="6">
    <source>
        <dbReference type="ARBA" id="ARBA00023136"/>
    </source>
</evidence>
<comment type="similarity">
    <text evidence="7">Belongs to the binding-protein-dependent transport system permease family.</text>
</comment>
<feature type="transmembrane region" description="Helical" evidence="7">
    <location>
        <begin position="106"/>
        <end position="125"/>
    </location>
</feature>
<comment type="caution">
    <text evidence="9">The sequence shown here is derived from an EMBL/GenBank/DDBJ whole genome shotgun (WGS) entry which is preliminary data.</text>
</comment>
<dbReference type="AlphaFoldDB" id="A0A840W8Q9"/>
<dbReference type="RefSeq" id="WP_312893554.1">
    <property type="nucleotide sequence ID" value="NZ_BAAAKM010000010.1"/>
</dbReference>
<feature type="transmembrane region" description="Helical" evidence="7">
    <location>
        <begin position="69"/>
        <end position="94"/>
    </location>
</feature>
<dbReference type="PANTHER" id="PTHR30151">
    <property type="entry name" value="ALKANE SULFONATE ABC TRANSPORTER-RELATED, MEMBRANE SUBUNIT"/>
    <property type="match status" value="1"/>
</dbReference>
<evidence type="ECO:0000313" key="9">
    <source>
        <dbReference type="EMBL" id="MBB5489441.1"/>
    </source>
</evidence>
<evidence type="ECO:0000259" key="8">
    <source>
        <dbReference type="PROSITE" id="PS50928"/>
    </source>
</evidence>
<evidence type="ECO:0000256" key="1">
    <source>
        <dbReference type="ARBA" id="ARBA00004651"/>
    </source>
</evidence>
<name>A0A840W8Q9_9ACTN</name>
<proteinExistence type="inferred from homology"/>
<evidence type="ECO:0000313" key="10">
    <source>
        <dbReference type="Proteomes" id="UP000579647"/>
    </source>
</evidence>
<dbReference type="PROSITE" id="PS50928">
    <property type="entry name" value="ABC_TM1"/>
    <property type="match status" value="1"/>
</dbReference>
<dbReference type="Gene3D" id="1.10.3720.10">
    <property type="entry name" value="MetI-like"/>
    <property type="match status" value="1"/>
</dbReference>
<feature type="transmembrane region" description="Helical" evidence="7">
    <location>
        <begin position="131"/>
        <end position="150"/>
    </location>
</feature>
<keyword evidence="4 7" id="KW-0812">Transmembrane</keyword>
<reference evidence="9 10" key="1">
    <citation type="submission" date="2020-08" db="EMBL/GenBank/DDBJ databases">
        <title>Sequencing the genomes of 1000 actinobacteria strains.</title>
        <authorList>
            <person name="Klenk H.-P."/>
        </authorList>
    </citation>
    <scope>NUCLEOTIDE SEQUENCE [LARGE SCALE GENOMIC DNA]</scope>
    <source>
        <strain evidence="9 10">DSM 44598</strain>
    </source>
</reference>
<dbReference type="InterPro" id="IPR035906">
    <property type="entry name" value="MetI-like_sf"/>
</dbReference>
<keyword evidence="6 7" id="KW-0472">Membrane</keyword>
<keyword evidence="5 7" id="KW-1133">Transmembrane helix</keyword>
<dbReference type="GO" id="GO:0055085">
    <property type="term" value="P:transmembrane transport"/>
    <property type="evidence" value="ECO:0007669"/>
    <property type="project" value="InterPro"/>
</dbReference>
<keyword evidence="2 7" id="KW-0813">Transport</keyword>
<organism evidence="9 10">
    <name type="scientific">Nocardiopsis metallicus</name>
    <dbReference type="NCBI Taxonomy" id="179819"/>
    <lineage>
        <taxon>Bacteria</taxon>
        <taxon>Bacillati</taxon>
        <taxon>Actinomycetota</taxon>
        <taxon>Actinomycetes</taxon>
        <taxon>Streptosporangiales</taxon>
        <taxon>Nocardiopsidaceae</taxon>
        <taxon>Nocardiopsis</taxon>
    </lineage>
</organism>
<accession>A0A840W8Q9</accession>
<dbReference type="EMBL" id="JACHDO010000001">
    <property type="protein sequence ID" value="MBB5489441.1"/>
    <property type="molecule type" value="Genomic_DNA"/>
</dbReference>
<dbReference type="Pfam" id="PF00528">
    <property type="entry name" value="BPD_transp_1"/>
    <property type="match status" value="1"/>
</dbReference>
<evidence type="ECO:0000256" key="4">
    <source>
        <dbReference type="ARBA" id="ARBA00022692"/>
    </source>
</evidence>
<dbReference type="SUPFAM" id="SSF161098">
    <property type="entry name" value="MetI-like"/>
    <property type="match status" value="1"/>
</dbReference>
<comment type="subcellular location">
    <subcellularLocation>
        <location evidence="1 7">Cell membrane</location>
        <topology evidence="1 7">Multi-pass membrane protein</topology>
    </subcellularLocation>
</comment>
<feature type="transmembrane region" description="Helical" evidence="7">
    <location>
        <begin position="228"/>
        <end position="250"/>
    </location>
</feature>
<evidence type="ECO:0000256" key="7">
    <source>
        <dbReference type="RuleBase" id="RU363032"/>
    </source>
</evidence>
<feature type="domain" description="ABC transmembrane type-1" evidence="8">
    <location>
        <begin position="65"/>
        <end position="247"/>
    </location>
</feature>
<feature type="transmembrane region" description="Helical" evidence="7">
    <location>
        <begin position="183"/>
        <end position="208"/>
    </location>
</feature>
<protein>
    <submittedName>
        <fullName evidence="9">NitT/TauT family transport system permease protein</fullName>
    </submittedName>
</protein>
<keyword evidence="3" id="KW-1003">Cell membrane</keyword>
<gene>
    <name evidence="9" type="ORF">HNR07_000578</name>
</gene>